<evidence type="ECO:0000313" key="4">
    <source>
        <dbReference type="Proteomes" id="UP000433050"/>
    </source>
</evidence>
<evidence type="ECO:0000259" key="2">
    <source>
        <dbReference type="Pfam" id="PF09084"/>
    </source>
</evidence>
<dbReference type="Pfam" id="PF09084">
    <property type="entry name" value="NMT1"/>
    <property type="match status" value="1"/>
</dbReference>
<dbReference type="SUPFAM" id="SSF53850">
    <property type="entry name" value="Periplasmic binding protein-like II"/>
    <property type="match status" value="1"/>
</dbReference>
<proteinExistence type="predicted"/>
<name>A0A5S9PAZ6_9HYPH</name>
<evidence type="ECO:0000313" key="3">
    <source>
        <dbReference type="EMBL" id="CAA0100967.1"/>
    </source>
</evidence>
<dbReference type="Gene3D" id="3.40.190.10">
    <property type="entry name" value="Periplasmic binding protein-like II"/>
    <property type="match status" value="1"/>
</dbReference>
<dbReference type="InterPro" id="IPR015168">
    <property type="entry name" value="SsuA/THI5"/>
</dbReference>
<sequence length="357" mass="37743">MTTFEPLSRRDLLRAGAGTGLMIGMGATGLITLGPVAEAVAETGRVLKVNTLAATAAINVPMQAALKAELARIAGFAAPEVRPTAKIPQIASEVIAGAADLGDADVASSLAAAEAGADIKIIGLSYNNTSQVVVVNADKTKSLEGIAQEGGTIAVNSIGDFMYVMLIGALIKRQIDPKKVNFIEMGSSGDRARALMAGRVDAVPMHIEQAAELATKGNYQILVRPWEEFGNWLSAVVMTTGKWLEPDANKAAAVAVLKAVLTSFRKANGDYGWYKEQVGLYASSKSLKEADDAFLKPVWQTLTTDIKAFPADMQTMTPDEFAKVLPVYKEAGALKGTLKLDGIIDRTYVDQAVKELG</sequence>
<keyword evidence="1" id="KW-0472">Membrane</keyword>
<dbReference type="InterPro" id="IPR006311">
    <property type="entry name" value="TAT_signal"/>
</dbReference>
<organism evidence="3 4">
    <name type="scientific">Starkeya nomas</name>
    <dbReference type="NCBI Taxonomy" id="2666134"/>
    <lineage>
        <taxon>Bacteria</taxon>
        <taxon>Pseudomonadati</taxon>
        <taxon>Pseudomonadota</taxon>
        <taxon>Alphaproteobacteria</taxon>
        <taxon>Hyphomicrobiales</taxon>
        <taxon>Xanthobacteraceae</taxon>
        <taxon>Starkeya</taxon>
    </lineage>
</organism>
<feature type="transmembrane region" description="Helical" evidence="1">
    <location>
        <begin position="12"/>
        <end position="33"/>
    </location>
</feature>
<dbReference type="PROSITE" id="PS51318">
    <property type="entry name" value="TAT"/>
    <property type="match status" value="1"/>
</dbReference>
<protein>
    <recommendedName>
        <fullName evidence="2">SsuA/THI5-like domain-containing protein</fullName>
    </recommendedName>
</protein>
<dbReference type="RefSeq" id="WP_159599391.1">
    <property type="nucleotide sequence ID" value="NZ_CACSAS010000001.1"/>
</dbReference>
<evidence type="ECO:0000256" key="1">
    <source>
        <dbReference type="SAM" id="Phobius"/>
    </source>
</evidence>
<keyword evidence="1" id="KW-0812">Transmembrane</keyword>
<keyword evidence="1" id="KW-1133">Transmembrane helix</keyword>
<accession>A0A5S9PAZ6</accession>
<dbReference type="Proteomes" id="UP000433050">
    <property type="component" value="Unassembled WGS sequence"/>
</dbReference>
<reference evidence="3 4" key="1">
    <citation type="submission" date="2019-12" db="EMBL/GenBank/DDBJ databases">
        <authorList>
            <person name="Reyes-Prieto M."/>
        </authorList>
    </citation>
    <scope>NUCLEOTIDE SEQUENCE [LARGE SCALE GENOMIC DNA]</scope>
    <source>
        <strain evidence="3">HF14-78462</strain>
    </source>
</reference>
<dbReference type="PANTHER" id="PTHR30024">
    <property type="entry name" value="ALIPHATIC SULFONATES-BINDING PROTEIN-RELATED"/>
    <property type="match status" value="1"/>
</dbReference>
<dbReference type="AlphaFoldDB" id="A0A5S9PAZ6"/>
<dbReference type="EMBL" id="CACSAS010000001">
    <property type="protein sequence ID" value="CAA0100967.1"/>
    <property type="molecule type" value="Genomic_DNA"/>
</dbReference>
<keyword evidence="4" id="KW-1185">Reference proteome</keyword>
<feature type="domain" description="SsuA/THI5-like" evidence="2">
    <location>
        <begin position="92"/>
        <end position="263"/>
    </location>
</feature>
<gene>
    <name evidence="3" type="ORF">STARVERO_02685</name>
</gene>